<dbReference type="AlphaFoldDB" id="A0AA39TPJ7"/>
<dbReference type="Proteomes" id="UP001168877">
    <property type="component" value="Unassembled WGS sequence"/>
</dbReference>
<organism evidence="2 3">
    <name type="scientific">Acer saccharum</name>
    <name type="common">Sugar maple</name>
    <dbReference type="NCBI Taxonomy" id="4024"/>
    <lineage>
        <taxon>Eukaryota</taxon>
        <taxon>Viridiplantae</taxon>
        <taxon>Streptophyta</taxon>
        <taxon>Embryophyta</taxon>
        <taxon>Tracheophyta</taxon>
        <taxon>Spermatophyta</taxon>
        <taxon>Magnoliopsida</taxon>
        <taxon>eudicotyledons</taxon>
        <taxon>Gunneridae</taxon>
        <taxon>Pentapetalae</taxon>
        <taxon>rosids</taxon>
        <taxon>malvids</taxon>
        <taxon>Sapindales</taxon>
        <taxon>Sapindaceae</taxon>
        <taxon>Hippocastanoideae</taxon>
        <taxon>Acereae</taxon>
        <taxon>Acer</taxon>
    </lineage>
</organism>
<dbReference type="EMBL" id="JAUESC010000001">
    <property type="protein sequence ID" value="KAK0607068.1"/>
    <property type="molecule type" value="Genomic_DNA"/>
</dbReference>
<name>A0AA39TPJ7_ACESA</name>
<reference evidence="2" key="1">
    <citation type="journal article" date="2022" name="Plant J.">
        <title>Strategies of tolerance reflected in two North American maple genomes.</title>
        <authorList>
            <person name="McEvoy S.L."/>
            <person name="Sezen U.U."/>
            <person name="Trouern-Trend A."/>
            <person name="McMahon S.M."/>
            <person name="Schaberg P.G."/>
            <person name="Yang J."/>
            <person name="Wegrzyn J.L."/>
            <person name="Swenson N.G."/>
        </authorList>
    </citation>
    <scope>NUCLEOTIDE SEQUENCE</scope>
    <source>
        <strain evidence="2">NS2018</strain>
    </source>
</reference>
<gene>
    <name evidence="2" type="ORF">LWI29_008796</name>
</gene>
<proteinExistence type="predicted"/>
<keyword evidence="3" id="KW-1185">Reference proteome</keyword>
<evidence type="ECO:0000313" key="3">
    <source>
        <dbReference type="Proteomes" id="UP001168877"/>
    </source>
</evidence>
<feature type="compositionally biased region" description="Basic residues" evidence="1">
    <location>
        <begin position="45"/>
        <end position="55"/>
    </location>
</feature>
<feature type="region of interest" description="Disordered" evidence="1">
    <location>
        <begin position="28"/>
        <end position="60"/>
    </location>
</feature>
<protein>
    <submittedName>
        <fullName evidence="2">Uncharacterized protein</fullName>
    </submittedName>
</protein>
<sequence length="210" mass="23787">MRFESRLERFATNTSFELSNTSANALVKSQRGGSNNNQGGGQFRGRGRSRARGRGGRYNNGSRPICQVCGKLGRIANVCYHRFDQTYSGDNTRQSSSIQGNIAHQTKNNHDIPYQVRNNSHNAMVASSSSVANPSWLSDEFDIVLPYYPEYMYSSTASRWHKSIVILRHGHNSWQLSVQQPCHCCWNLESVNQQQNDDGYSNHTTENYWG</sequence>
<evidence type="ECO:0000256" key="1">
    <source>
        <dbReference type="SAM" id="MobiDB-lite"/>
    </source>
</evidence>
<evidence type="ECO:0000313" key="2">
    <source>
        <dbReference type="EMBL" id="KAK0607068.1"/>
    </source>
</evidence>
<reference evidence="2" key="2">
    <citation type="submission" date="2023-06" db="EMBL/GenBank/DDBJ databases">
        <authorList>
            <person name="Swenson N.G."/>
            <person name="Wegrzyn J.L."/>
            <person name="Mcevoy S.L."/>
        </authorList>
    </citation>
    <scope>NUCLEOTIDE SEQUENCE</scope>
    <source>
        <strain evidence="2">NS2018</strain>
        <tissue evidence="2">Leaf</tissue>
    </source>
</reference>
<accession>A0AA39TPJ7</accession>
<comment type="caution">
    <text evidence="2">The sequence shown here is derived from an EMBL/GenBank/DDBJ whole genome shotgun (WGS) entry which is preliminary data.</text>
</comment>